<dbReference type="PANTHER" id="PTHR47364:SF2">
    <property type="entry name" value="CYSTEINE PROTEINASE INHIBITOR 5"/>
    <property type="match status" value="1"/>
</dbReference>
<dbReference type="Proteomes" id="UP001370490">
    <property type="component" value="Unassembled WGS sequence"/>
</dbReference>
<dbReference type="GO" id="GO:0004869">
    <property type="term" value="F:cysteine-type endopeptidase inhibitor activity"/>
    <property type="evidence" value="ECO:0007669"/>
    <property type="project" value="UniProtKB-KW"/>
</dbReference>
<feature type="chain" id="PRO_5042829207" evidence="3">
    <location>
        <begin position="23"/>
        <end position="114"/>
    </location>
</feature>
<evidence type="ECO:0000256" key="2">
    <source>
        <dbReference type="ARBA" id="ARBA00022704"/>
    </source>
</evidence>
<dbReference type="EMBL" id="JBAMMX010000002">
    <property type="protein sequence ID" value="KAK6945726.1"/>
    <property type="molecule type" value="Genomic_DNA"/>
</dbReference>
<evidence type="ECO:0000256" key="3">
    <source>
        <dbReference type="SAM" id="SignalP"/>
    </source>
</evidence>
<keyword evidence="6" id="KW-1185">Reference proteome</keyword>
<name>A0AAN8WBS2_9MAGN</name>
<evidence type="ECO:0000313" key="5">
    <source>
        <dbReference type="EMBL" id="KAK6945726.1"/>
    </source>
</evidence>
<reference evidence="5 6" key="1">
    <citation type="submission" date="2023-12" db="EMBL/GenBank/DDBJ databases">
        <title>A high-quality genome assembly for Dillenia turbinata (Dilleniales).</title>
        <authorList>
            <person name="Chanderbali A."/>
        </authorList>
    </citation>
    <scope>NUCLEOTIDE SEQUENCE [LARGE SCALE GENOMIC DNA]</scope>
    <source>
        <strain evidence="5">LSX21</strain>
        <tissue evidence="5">Leaf</tissue>
    </source>
</reference>
<dbReference type="AlphaFoldDB" id="A0AAN8WBS2"/>
<organism evidence="5 6">
    <name type="scientific">Dillenia turbinata</name>
    <dbReference type="NCBI Taxonomy" id="194707"/>
    <lineage>
        <taxon>Eukaryota</taxon>
        <taxon>Viridiplantae</taxon>
        <taxon>Streptophyta</taxon>
        <taxon>Embryophyta</taxon>
        <taxon>Tracheophyta</taxon>
        <taxon>Spermatophyta</taxon>
        <taxon>Magnoliopsida</taxon>
        <taxon>eudicotyledons</taxon>
        <taxon>Gunneridae</taxon>
        <taxon>Pentapetalae</taxon>
        <taxon>Dilleniales</taxon>
        <taxon>Dilleniaceae</taxon>
        <taxon>Dillenia</taxon>
    </lineage>
</organism>
<dbReference type="PANTHER" id="PTHR47364">
    <property type="entry name" value="CYSTEINE PROTEINASE INHIBITOR 5"/>
    <property type="match status" value="1"/>
</dbReference>
<gene>
    <name evidence="5" type="ORF">RJ641_013270</name>
</gene>
<keyword evidence="1" id="KW-0646">Protease inhibitor</keyword>
<keyword evidence="2" id="KW-0789">Thiol protease inhibitor</keyword>
<dbReference type="InterPro" id="IPR000010">
    <property type="entry name" value="Cystatin_dom"/>
</dbReference>
<protein>
    <submittedName>
        <fullName evidence="5">Cystatin domain</fullName>
    </submittedName>
</protein>
<comment type="caution">
    <text evidence="5">The sequence shown here is derived from an EMBL/GenBank/DDBJ whole genome shotgun (WGS) entry which is preliminary data.</text>
</comment>
<evidence type="ECO:0000256" key="1">
    <source>
        <dbReference type="ARBA" id="ARBA00022690"/>
    </source>
</evidence>
<keyword evidence="3" id="KW-0732">Signal</keyword>
<dbReference type="Pfam" id="PF16845">
    <property type="entry name" value="SQAPI"/>
    <property type="match status" value="1"/>
</dbReference>
<feature type="domain" description="Cystatin" evidence="4">
    <location>
        <begin position="34"/>
        <end position="104"/>
    </location>
</feature>
<proteinExistence type="predicted"/>
<evidence type="ECO:0000259" key="4">
    <source>
        <dbReference type="Pfam" id="PF16845"/>
    </source>
</evidence>
<evidence type="ECO:0000313" key="6">
    <source>
        <dbReference type="Proteomes" id="UP001370490"/>
    </source>
</evidence>
<sequence length="114" mass="12682">MGRVQILALLLVSFVLLHGVSAGVLLNVKPVDPEDPHVLEIAKFAVNEAEKEEKTNYEFKYVSDGISGDTSDGRRFQLLLKVVADKHGEKKAAATVLEKGMEHIEDEIRDRRPT</sequence>
<dbReference type="SUPFAM" id="SSF54403">
    <property type="entry name" value="Cystatin/monellin"/>
    <property type="match status" value="1"/>
</dbReference>
<dbReference type="Gene3D" id="3.10.450.10">
    <property type="match status" value="1"/>
</dbReference>
<accession>A0AAN8WBS2</accession>
<dbReference type="InterPro" id="IPR046350">
    <property type="entry name" value="Cystatin_sf"/>
</dbReference>
<feature type="signal peptide" evidence="3">
    <location>
        <begin position="1"/>
        <end position="22"/>
    </location>
</feature>